<evidence type="ECO:0000256" key="3">
    <source>
        <dbReference type="ARBA" id="ARBA00022833"/>
    </source>
</evidence>
<keyword evidence="3" id="KW-0862">Zinc</keyword>
<dbReference type="GO" id="GO:0008270">
    <property type="term" value="F:zinc ion binding"/>
    <property type="evidence" value="ECO:0007669"/>
    <property type="project" value="UniProtKB-KW"/>
</dbReference>
<evidence type="ECO:0000313" key="6">
    <source>
        <dbReference type="EMBL" id="RVX23514.1"/>
    </source>
</evidence>
<reference evidence="6 7" key="1">
    <citation type="journal article" date="2018" name="PLoS Genet.">
        <title>Population sequencing reveals clonal diversity and ancestral inbreeding in the grapevine cultivar Chardonnay.</title>
        <authorList>
            <person name="Roach M.J."/>
            <person name="Johnson D.L."/>
            <person name="Bohlmann J."/>
            <person name="van Vuuren H.J."/>
            <person name="Jones S.J."/>
            <person name="Pretorius I.S."/>
            <person name="Schmidt S.A."/>
            <person name="Borneman A.R."/>
        </authorList>
    </citation>
    <scope>NUCLEOTIDE SEQUENCE [LARGE SCALE GENOMIC DNA]</scope>
    <source>
        <strain evidence="7">cv. Chardonnay</strain>
        <tissue evidence="6">Leaf</tissue>
    </source>
</reference>
<accession>A0A438KQM5</accession>
<gene>
    <name evidence="6" type="ORF">CK203_000855</name>
</gene>
<comment type="caution">
    <text evidence="6">The sequence shown here is derived from an EMBL/GenBank/DDBJ whole genome shotgun (WGS) entry which is preliminary data.</text>
</comment>
<evidence type="ECO:0000256" key="2">
    <source>
        <dbReference type="ARBA" id="ARBA00022771"/>
    </source>
</evidence>
<keyword evidence="1" id="KW-0479">Metal-binding</keyword>
<evidence type="ECO:0000259" key="5">
    <source>
        <dbReference type="PROSITE" id="PS50089"/>
    </source>
</evidence>
<dbReference type="InterPro" id="IPR013083">
    <property type="entry name" value="Znf_RING/FYVE/PHD"/>
</dbReference>
<evidence type="ECO:0000256" key="1">
    <source>
        <dbReference type="ARBA" id="ARBA00022723"/>
    </source>
</evidence>
<evidence type="ECO:0000256" key="4">
    <source>
        <dbReference type="PROSITE-ProRule" id="PRU00175"/>
    </source>
</evidence>
<keyword evidence="2 4" id="KW-0863">Zinc-finger</keyword>
<dbReference type="PANTHER" id="PTHR46858:SF6">
    <property type="entry name" value="LIGASE, PUTATIVE-RELATED"/>
    <property type="match status" value="1"/>
</dbReference>
<dbReference type="Proteomes" id="UP000288805">
    <property type="component" value="Unassembled WGS sequence"/>
</dbReference>
<dbReference type="SMART" id="SM00184">
    <property type="entry name" value="RING"/>
    <property type="match status" value="1"/>
</dbReference>
<dbReference type="InterPro" id="IPR001841">
    <property type="entry name" value="Znf_RING"/>
</dbReference>
<sequence>MVDRPSIAVAPLVFHPMLTRAKADIFKTRHPTHLRLVGSSRLLSALLASTEPKEFKSAAKNPAWLAAITKFNPCKTIIPRFWFLYPPTPTVWVHGLDYIDTFSPVIKATTVRVILSLVVTNKWPLRLLVIFIFLILKYFGDFGSETTTFEEEVRETETNPLLPSKRVPFTYGACEEDLESGEGNGGSSQDLYDGKICVICFDEPRNCFFVPCGHCATCYVCAQRIAKGDNSVCPVCRRFIRKVRKFIVQ</sequence>
<dbReference type="SUPFAM" id="SSF57850">
    <property type="entry name" value="RING/U-box"/>
    <property type="match status" value="1"/>
</dbReference>
<protein>
    <recommendedName>
        <fullName evidence="5">RING-type domain-containing protein</fullName>
    </recommendedName>
</protein>
<evidence type="ECO:0000313" key="7">
    <source>
        <dbReference type="Proteomes" id="UP000288805"/>
    </source>
</evidence>
<organism evidence="6 7">
    <name type="scientific">Vitis vinifera</name>
    <name type="common">Grape</name>
    <dbReference type="NCBI Taxonomy" id="29760"/>
    <lineage>
        <taxon>Eukaryota</taxon>
        <taxon>Viridiplantae</taxon>
        <taxon>Streptophyta</taxon>
        <taxon>Embryophyta</taxon>
        <taxon>Tracheophyta</taxon>
        <taxon>Spermatophyta</taxon>
        <taxon>Magnoliopsida</taxon>
        <taxon>eudicotyledons</taxon>
        <taxon>Gunneridae</taxon>
        <taxon>Pentapetalae</taxon>
        <taxon>rosids</taxon>
        <taxon>Vitales</taxon>
        <taxon>Vitaceae</taxon>
        <taxon>Viteae</taxon>
        <taxon>Vitis</taxon>
    </lineage>
</organism>
<dbReference type="OrthoDB" id="3045089at2759"/>
<dbReference type="PROSITE" id="PS50089">
    <property type="entry name" value="ZF_RING_2"/>
    <property type="match status" value="1"/>
</dbReference>
<dbReference type="PANTHER" id="PTHR46858">
    <property type="entry name" value="OS05G0521000 PROTEIN"/>
    <property type="match status" value="1"/>
</dbReference>
<proteinExistence type="predicted"/>
<dbReference type="Gene3D" id="3.30.40.10">
    <property type="entry name" value="Zinc/RING finger domain, C3HC4 (zinc finger)"/>
    <property type="match status" value="1"/>
</dbReference>
<dbReference type="AlphaFoldDB" id="A0A438KQM5"/>
<dbReference type="Pfam" id="PF13920">
    <property type="entry name" value="zf-C3HC4_3"/>
    <property type="match status" value="1"/>
</dbReference>
<dbReference type="EMBL" id="QGNW01000001">
    <property type="protein sequence ID" value="RVX23514.1"/>
    <property type="molecule type" value="Genomic_DNA"/>
</dbReference>
<name>A0A438KQM5_VITVI</name>
<feature type="domain" description="RING-type" evidence="5">
    <location>
        <begin position="197"/>
        <end position="237"/>
    </location>
</feature>